<dbReference type="InterPro" id="IPR007895">
    <property type="entry name" value="MASE1"/>
</dbReference>
<dbReference type="PANTHER" id="PTHR43711:SF1">
    <property type="entry name" value="HISTIDINE KINASE 1"/>
    <property type="match status" value="1"/>
</dbReference>
<dbReference type="GO" id="GO:0005524">
    <property type="term" value="F:ATP binding"/>
    <property type="evidence" value="ECO:0007669"/>
    <property type="project" value="UniProtKB-KW"/>
</dbReference>
<proteinExistence type="predicted"/>
<keyword evidence="11 12" id="KW-0472">Membrane</keyword>
<feature type="transmembrane region" description="Helical" evidence="12">
    <location>
        <begin position="17"/>
        <end position="38"/>
    </location>
</feature>
<dbReference type="SUPFAM" id="SSF47384">
    <property type="entry name" value="Homodimeric domain of signal transducing histidine kinase"/>
    <property type="match status" value="1"/>
</dbReference>
<dbReference type="EMBL" id="CP134879">
    <property type="protein sequence ID" value="WNM23875.1"/>
    <property type="molecule type" value="Genomic_DNA"/>
</dbReference>
<dbReference type="GO" id="GO:0000155">
    <property type="term" value="F:phosphorelay sensor kinase activity"/>
    <property type="evidence" value="ECO:0007669"/>
    <property type="project" value="InterPro"/>
</dbReference>
<dbReference type="AlphaFoldDB" id="A0AA96F6Y7"/>
<dbReference type="PANTHER" id="PTHR43711">
    <property type="entry name" value="TWO-COMPONENT HISTIDINE KINASE"/>
    <property type="match status" value="1"/>
</dbReference>
<feature type="transmembrane region" description="Helical" evidence="12">
    <location>
        <begin position="123"/>
        <end position="148"/>
    </location>
</feature>
<keyword evidence="10" id="KW-0902">Two-component regulatory system</keyword>
<gene>
    <name evidence="14" type="ORF">RN606_10980</name>
</gene>
<evidence type="ECO:0000256" key="4">
    <source>
        <dbReference type="ARBA" id="ARBA00022475"/>
    </source>
</evidence>
<dbReference type="InterPro" id="IPR036890">
    <property type="entry name" value="HATPase_C_sf"/>
</dbReference>
<dbReference type="InterPro" id="IPR003661">
    <property type="entry name" value="HisK_dim/P_dom"/>
</dbReference>
<dbReference type="PROSITE" id="PS50109">
    <property type="entry name" value="HIS_KIN"/>
    <property type="match status" value="1"/>
</dbReference>
<dbReference type="GO" id="GO:0005886">
    <property type="term" value="C:plasma membrane"/>
    <property type="evidence" value="ECO:0007669"/>
    <property type="project" value="UniProtKB-SubCell"/>
</dbReference>
<feature type="transmembrane region" description="Helical" evidence="12">
    <location>
        <begin position="267"/>
        <end position="285"/>
    </location>
</feature>
<feature type="transmembrane region" description="Helical" evidence="12">
    <location>
        <begin position="67"/>
        <end position="85"/>
    </location>
</feature>
<name>A0AA96F6Y7_9MICO</name>
<evidence type="ECO:0000256" key="6">
    <source>
        <dbReference type="ARBA" id="ARBA00022679"/>
    </source>
</evidence>
<dbReference type="CDD" id="cd00075">
    <property type="entry name" value="HATPase"/>
    <property type="match status" value="1"/>
</dbReference>
<feature type="transmembrane region" description="Helical" evidence="12">
    <location>
        <begin position="237"/>
        <end position="261"/>
    </location>
</feature>
<accession>A0AA96F6Y7</accession>
<organism evidence="14 15">
    <name type="scientific">Demequina capsici</name>
    <dbReference type="NCBI Taxonomy" id="3075620"/>
    <lineage>
        <taxon>Bacteria</taxon>
        <taxon>Bacillati</taxon>
        <taxon>Actinomycetota</taxon>
        <taxon>Actinomycetes</taxon>
        <taxon>Micrococcales</taxon>
        <taxon>Demequinaceae</taxon>
        <taxon>Demequina</taxon>
    </lineage>
</organism>
<reference evidence="14 15" key="1">
    <citation type="submission" date="2023-09" db="EMBL/GenBank/DDBJ databases">
        <title>Demequina sp. a novel bacteria isolated from Capsicum annuum.</title>
        <authorList>
            <person name="Humaira Z."/>
            <person name="Lee J."/>
            <person name="Cho D."/>
        </authorList>
    </citation>
    <scope>NUCLEOTIDE SEQUENCE [LARGE SCALE GENOMIC DNA]</scope>
    <source>
        <strain evidence="14 15">OYTSA14</strain>
    </source>
</reference>
<comment type="catalytic activity">
    <reaction evidence="1">
        <text>ATP + protein L-histidine = ADP + protein N-phospho-L-histidine.</text>
        <dbReference type="EC" id="2.7.13.3"/>
    </reaction>
</comment>
<keyword evidence="6" id="KW-0808">Transferase</keyword>
<evidence type="ECO:0000256" key="3">
    <source>
        <dbReference type="ARBA" id="ARBA00012438"/>
    </source>
</evidence>
<evidence type="ECO:0000256" key="2">
    <source>
        <dbReference type="ARBA" id="ARBA00004651"/>
    </source>
</evidence>
<dbReference type="PRINTS" id="PR00344">
    <property type="entry name" value="BCTRLSENSOR"/>
</dbReference>
<dbReference type="SMART" id="SM00387">
    <property type="entry name" value="HATPase_c"/>
    <property type="match status" value="1"/>
</dbReference>
<evidence type="ECO:0000256" key="11">
    <source>
        <dbReference type="ARBA" id="ARBA00023136"/>
    </source>
</evidence>
<evidence type="ECO:0000256" key="7">
    <source>
        <dbReference type="ARBA" id="ARBA00022692"/>
    </source>
</evidence>
<keyword evidence="5" id="KW-0597">Phosphoprotein</keyword>
<evidence type="ECO:0000256" key="10">
    <source>
        <dbReference type="ARBA" id="ARBA00023012"/>
    </source>
</evidence>
<evidence type="ECO:0000313" key="14">
    <source>
        <dbReference type="EMBL" id="WNM23875.1"/>
    </source>
</evidence>
<dbReference type="Gene3D" id="3.30.565.10">
    <property type="entry name" value="Histidine kinase-like ATPase, C-terminal domain"/>
    <property type="match status" value="1"/>
</dbReference>
<keyword evidence="14" id="KW-0067">ATP-binding</keyword>
<feature type="transmembrane region" description="Helical" evidence="12">
    <location>
        <begin position="188"/>
        <end position="206"/>
    </location>
</feature>
<dbReference type="InterPro" id="IPR003594">
    <property type="entry name" value="HATPase_dom"/>
</dbReference>
<dbReference type="Pfam" id="PF02518">
    <property type="entry name" value="HATPase_c"/>
    <property type="match status" value="1"/>
</dbReference>
<evidence type="ECO:0000256" key="1">
    <source>
        <dbReference type="ARBA" id="ARBA00000085"/>
    </source>
</evidence>
<dbReference type="Pfam" id="PF00512">
    <property type="entry name" value="HisKA"/>
    <property type="match status" value="1"/>
</dbReference>
<feature type="transmembrane region" description="Helical" evidence="12">
    <location>
        <begin position="91"/>
        <end position="111"/>
    </location>
</feature>
<dbReference type="InterPro" id="IPR050736">
    <property type="entry name" value="Sensor_HK_Regulatory"/>
</dbReference>
<feature type="transmembrane region" description="Helical" evidence="12">
    <location>
        <begin position="44"/>
        <end position="60"/>
    </location>
</feature>
<dbReference type="Gene3D" id="1.10.287.130">
    <property type="match status" value="1"/>
</dbReference>
<dbReference type="Pfam" id="PF05231">
    <property type="entry name" value="MASE1"/>
    <property type="match status" value="1"/>
</dbReference>
<keyword evidence="4" id="KW-1003">Cell membrane</keyword>
<keyword evidence="15" id="KW-1185">Reference proteome</keyword>
<dbReference type="InterPro" id="IPR036097">
    <property type="entry name" value="HisK_dim/P_sf"/>
</dbReference>
<dbReference type="InterPro" id="IPR004358">
    <property type="entry name" value="Sig_transdc_His_kin-like_C"/>
</dbReference>
<evidence type="ECO:0000313" key="15">
    <source>
        <dbReference type="Proteomes" id="UP001304125"/>
    </source>
</evidence>
<sequence>MASLGVDARGPVRERTFWYVMLLAVAFVMGWGAVQLAARGDDVSPWWPAAGFAVLAVLMSSRRLVPVAAVGVWAVTAFSNIVAGRPADLSIAYGAANAAEAMIVALILMPTDRFPRIAGVRDVNRLVIATISGAATVSAVVGVSVALLGAESPVATAGAVFASHGSAVLAIVPLGLAWNDQTTVRGRAARWLQPLALAVVLTGVFLPGTHLPLSFLPMPVLLWGAYVFPLRGVALQLMATAAVATTLTLFDGGPFAGAGWTSLQTSWAVQSFLVIYAGTVLYFAAARREMVTVAEDLQVREQLLRGGLVDSQIGMLILEEDRGGEPRIRNANRRARELLGPEVEAPREGAEPLPLVAETRGIRALRAAIARAKDHPHGESVTEVELDSEVRVEILVTRVAREGGRAFLTVQVLDVSERVHAAQALAHALADERTAASQLREVARQKDEFVSAVSHELRTPITSIVGFAELLEDDAVLDAEAQSHLAVITRNANRLGTLVEDLLALGVGSKETAKPCDIAQAVRGVLEDLGPNASERGVTLREHLAFGLEVMIAPSDLVRVLANLIGNAVKFTPAGGEVVVAAKFDARTITLEVVDNGPGIHPEDLDRVFERFYRGKGAAEGSVPGVGLGLALVKQLVERAGGTVALGSDGRSGTVARVTLPRVLAQADWPDGIPLLEP</sequence>
<dbReference type="SUPFAM" id="SSF55874">
    <property type="entry name" value="ATPase domain of HSP90 chaperone/DNA topoisomerase II/histidine kinase"/>
    <property type="match status" value="1"/>
</dbReference>
<dbReference type="InterPro" id="IPR005467">
    <property type="entry name" value="His_kinase_dom"/>
</dbReference>
<evidence type="ECO:0000256" key="9">
    <source>
        <dbReference type="ARBA" id="ARBA00022989"/>
    </source>
</evidence>
<feature type="transmembrane region" description="Helical" evidence="12">
    <location>
        <begin position="154"/>
        <end position="176"/>
    </location>
</feature>
<evidence type="ECO:0000259" key="13">
    <source>
        <dbReference type="PROSITE" id="PS50109"/>
    </source>
</evidence>
<keyword evidence="9 12" id="KW-1133">Transmembrane helix</keyword>
<feature type="domain" description="Histidine kinase" evidence="13">
    <location>
        <begin position="452"/>
        <end position="664"/>
    </location>
</feature>
<dbReference type="CDD" id="cd00082">
    <property type="entry name" value="HisKA"/>
    <property type="match status" value="1"/>
</dbReference>
<keyword evidence="7 12" id="KW-0812">Transmembrane</keyword>
<dbReference type="SMART" id="SM00388">
    <property type="entry name" value="HisKA"/>
    <property type="match status" value="1"/>
</dbReference>
<evidence type="ECO:0000256" key="5">
    <source>
        <dbReference type="ARBA" id="ARBA00022553"/>
    </source>
</evidence>
<dbReference type="Proteomes" id="UP001304125">
    <property type="component" value="Chromosome"/>
</dbReference>
<evidence type="ECO:0000256" key="12">
    <source>
        <dbReference type="SAM" id="Phobius"/>
    </source>
</evidence>
<protein>
    <recommendedName>
        <fullName evidence="3">histidine kinase</fullName>
        <ecNumber evidence="3">2.7.13.3</ecNumber>
    </recommendedName>
</protein>
<keyword evidence="8" id="KW-0418">Kinase</keyword>
<dbReference type="EC" id="2.7.13.3" evidence="3"/>
<comment type="subcellular location">
    <subcellularLocation>
        <location evidence="2">Cell membrane</location>
        <topology evidence="2">Multi-pass membrane protein</topology>
    </subcellularLocation>
</comment>
<dbReference type="FunFam" id="1.10.287.130:FF:000001">
    <property type="entry name" value="Two-component sensor histidine kinase"/>
    <property type="match status" value="1"/>
</dbReference>
<dbReference type="RefSeq" id="WP_313497124.1">
    <property type="nucleotide sequence ID" value="NZ_CP134879.1"/>
</dbReference>
<evidence type="ECO:0000256" key="8">
    <source>
        <dbReference type="ARBA" id="ARBA00022777"/>
    </source>
</evidence>
<keyword evidence="14" id="KW-0547">Nucleotide-binding</keyword>